<evidence type="ECO:0000313" key="2">
    <source>
        <dbReference type="Proteomes" id="UP000288096"/>
    </source>
</evidence>
<name>A0A401G3J0_9BACT</name>
<accession>A0A401G3J0</accession>
<dbReference type="OrthoDB" id="9810361at2"/>
<comment type="caution">
    <text evidence="1">The sequence shown here is derived from an EMBL/GenBank/DDBJ whole genome shotgun (WGS) entry which is preliminary data.</text>
</comment>
<dbReference type="Pfam" id="PF03692">
    <property type="entry name" value="CxxCxxCC"/>
    <property type="match status" value="1"/>
</dbReference>
<dbReference type="RefSeq" id="WP_124330838.1">
    <property type="nucleotide sequence ID" value="NZ_BEXT01000001.1"/>
</dbReference>
<proteinExistence type="predicted"/>
<dbReference type="InterPro" id="IPR005358">
    <property type="entry name" value="Puta_zinc/iron-chelating_dom"/>
</dbReference>
<reference evidence="2" key="1">
    <citation type="submission" date="2017-11" db="EMBL/GenBank/DDBJ databases">
        <authorList>
            <person name="Watanabe M."/>
            <person name="Kojima H."/>
        </authorList>
    </citation>
    <scope>NUCLEOTIDE SEQUENCE [LARGE SCALE GENOMIC DNA]</scope>
    <source>
        <strain evidence="2">Tokyo 01</strain>
    </source>
</reference>
<dbReference type="EMBL" id="BEXT01000001">
    <property type="protein sequence ID" value="GBC63800.1"/>
    <property type="molecule type" value="Genomic_DNA"/>
</dbReference>
<evidence type="ECO:0000313" key="1">
    <source>
        <dbReference type="EMBL" id="GBC63800.1"/>
    </source>
</evidence>
<organism evidence="1 2">
    <name type="scientific">Desulfonema ishimotonii</name>
    <dbReference type="NCBI Taxonomy" id="45657"/>
    <lineage>
        <taxon>Bacteria</taxon>
        <taxon>Pseudomonadati</taxon>
        <taxon>Thermodesulfobacteriota</taxon>
        <taxon>Desulfobacteria</taxon>
        <taxon>Desulfobacterales</taxon>
        <taxon>Desulfococcaceae</taxon>
        <taxon>Desulfonema</taxon>
    </lineage>
</organism>
<reference evidence="2" key="2">
    <citation type="submission" date="2019-01" db="EMBL/GenBank/DDBJ databases">
        <title>Genome sequence of Desulfonema ishimotonii strain Tokyo 01.</title>
        <authorList>
            <person name="Fukui M."/>
        </authorList>
    </citation>
    <scope>NUCLEOTIDE SEQUENCE [LARGE SCALE GENOMIC DNA]</scope>
    <source>
        <strain evidence="2">Tokyo 01</strain>
    </source>
</reference>
<keyword evidence="2" id="KW-1185">Reference proteome</keyword>
<sequence>MDIDFTPFFQQYEALLKTADAVFEKVKGEYPECVKCTTGCSDCCNALFDLTLIEALYINQHFNKKFEGKEAEKGQLVEKANRADRQVYKIKKAAYKALEAGTEETEILNSLAAERVRCPLLNDQDQCDLYEYRPITCRFYGIPTAIGGKGHTCGKSAFVKGEQYPSVNLDIIHNRLYQISGELVKAMQSKFVKMGEILVPLSMALLTVYDEEYLGIGDAESDAPPSKQGDAE</sequence>
<evidence type="ECO:0008006" key="3">
    <source>
        <dbReference type="Google" id="ProtNLM"/>
    </source>
</evidence>
<dbReference type="AlphaFoldDB" id="A0A401G3J0"/>
<protein>
    <recommendedName>
        <fullName evidence="3">YkgJ family cysteine cluster protein</fullName>
    </recommendedName>
</protein>
<gene>
    <name evidence="1" type="ORF">DENIS_4798</name>
</gene>
<dbReference type="Proteomes" id="UP000288096">
    <property type="component" value="Unassembled WGS sequence"/>
</dbReference>